<sequence length="267" mass="30939">MDNARSNNEFLQLTDGSNSVDNLPSLDDRDTSGHDSSDGEQNSKLPRMDDYEMVMTTMEVPRSYNEAMSLPELAKWKKGVRREIRSHIQNHTWDLIKRPRGIKVIGNKWVFVLKYDENGNITQYKSRHVALGYFQNHGIDYSHAYSSVASMNTIRVFLALFLTEFLKKMCPQGVRVPDGIVCKLRRSLYGLNPSAAVWFRTIRTVFMKVGFSRCRADPCLFVRHDHSDTPVFVVLYMTYLWVPRTKSRLKMFAVQSRLISQSKRLVM</sequence>
<proteinExistence type="predicted"/>
<comment type="caution">
    <text evidence="3">The sequence shown here is derived from an EMBL/GenBank/DDBJ whole genome shotgun (WGS) entry which is preliminary data.</text>
</comment>
<gene>
    <name evidence="3" type="ORF">PHPALM_30728</name>
</gene>
<dbReference type="OrthoDB" id="125229at2759"/>
<dbReference type="InterPro" id="IPR013103">
    <property type="entry name" value="RVT_2"/>
</dbReference>
<feature type="region of interest" description="Disordered" evidence="1">
    <location>
        <begin position="1"/>
        <end position="50"/>
    </location>
</feature>
<organism evidence="3 4">
    <name type="scientific">Phytophthora palmivora</name>
    <dbReference type="NCBI Taxonomy" id="4796"/>
    <lineage>
        <taxon>Eukaryota</taxon>
        <taxon>Sar</taxon>
        <taxon>Stramenopiles</taxon>
        <taxon>Oomycota</taxon>
        <taxon>Peronosporomycetes</taxon>
        <taxon>Peronosporales</taxon>
        <taxon>Peronosporaceae</taxon>
        <taxon>Phytophthora</taxon>
    </lineage>
</organism>
<evidence type="ECO:0000313" key="4">
    <source>
        <dbReference type="Proteomes" id="UP000237271"/>
    </source>
</evidence>
<reference evidence="3 4" key="1">
    <citation type="journal article" date="2017" name="Genome Biol. Evol.">
        <title>Phytophthora megakarya and P. palmivora, closely related causal agents of cacao black pod rot, underwent increases in genome sizes and gene numbers by different mechanisms.</title>
        <authorList>
            <person name="Ali S.S."/>
            <person name="Shao J."/>
            <person name="Lary D.J."/>
            <person name="Kronmiller B."/>
            <person name="Shen D."/>
            <person name="Strem M.D."/>
            <person name="Amoako-Attah I."/>
            <person name="Akrofi A.Y."/>
            <person name="Begoude B.A."/>
            <person name="Ten Hoopen G.M."/>
            <person name="Coulibaly K."/>
            <person name="Kebe B.I."/>
            <person name="Melnick R.L."/>
            <person name="Guiltinan M.J."/>
            <person name="Tyler B.M."/>
            <person name="Meinhardt L.W."/>
            <person name="Bailey B.A."/>
        </authorList>
    </citation>
    <scope>NUCLEOTIDE SEQUENCE [LARGE SCALE GENOMIC DNA]</scope>
    <source>
        <strain evidence="4">sbr112.9</strain>
    </source>
</reference>
<dbReference type="AlphaFoldDB" id="A0A2P4X4F8"/>
<dbReference type="Proteomes" id="UP000237271">
    <property type="component" value="Unassembled WGS sequence"/>
</dbReference>
<feature type="domain" description="Reverse transcriptase Ty1/copia-type" evidence="2">
    <location>
        <begin position="90"/>
        <end position="161"/>
    </location>
</feature>
<evidence type="ECO:0000259" key="2">
    <source>
        <dbReference type="Pfam" id="PF07727"/>
    </source>
</evidence>
<name>A0A2P4X4F8_9STRA</name>
<accession>A0A2P4X4F8</accession>
<feature type="domain" description="Reverse transcriptase Ty1/copia-type" evidence="2">
    <location>
        <begin position="171"/>
        <end position="241"/>
    </location>
</feature>
<evidence type="ECO:0000256" key="1">
    <source>
        <dbReference type="SAM" id="MobiDB-lite"/>
    </source>
</evidence>
<dbReference type="Pfam" id="PF07727">
    <property type="entry name" value="RVT_2"/>
    <property type="match status" value="2"/>
</dbReference>
<evidence type="ECO:0000313" key="3">
    <source>
        <dbReference type="EMBL" id="POM60420.1"/>
    </source>
</evidence>
<feature type="compositionally biased region" description="Polar residues" evidence="1">
    <location>
        <begin position="1"/>
        <end position="22"/>
    </location>
</feature>
<keyword evidence="4" id="KW-1185">Reference proteome</keyword>
<feature type="compositionally biased region" description="Basic and acidic residues" evidence="1">
    <location>
        <begin position="26"/>
        <end position="37"/>
    </location>
</feature>
<protein>
    <recommendedName>
        <fullName evidence="2">Reverse transcriptase Ty1/copia-type domain-containing protein</fullName>
    </recommendedName>
</protein>
<dbReference type="EMBL" id="NCKW01016873">
    <property type="protein sequence ID" value="POM60420.1"/>
    <property type="molecule type" value="Genomic_DNA"/>
</dbReference>